<dbReference type="InterPro" id="IPR051558">
    <property type="entry name" value="Metallophosphoesterase_PAP"/>
</dbReference>
<feature type="transmembrane region" description="Helical" evidence="3">
    <location>
        <begin position="54"/>
        <end position="73"/>
    </location>
</feature>
<dbReference type="EMBL" id="JAMSHJ010000007">
    <property type="protein sequence ID" value="KAI5391659.1"/>
    <property type="molecule type" value="Genomic_DNA"/>
</dbReference>
<evidence type="ECO:0000313" key="5">
    <source>
        <dbReference type="Proteomes" id="UP001058974"/>
    </source>
</evidence>
<dbReference type="GO" id="GO:0016787">
    <property type="term" value="F:hydrolase activity"/>
    <property type="evidence" value="ECO:0007669"/>
    <property type="project" value="UniProtKB-KW"/>
</dbReference>
<evidence type="ECO:0000256" key="3">
    <source>
        <dbReference type="SAM" id="Phobius"/>
    </source>
</evidence>
<dbReference type="AlphaFoldDB" id="A0A9D5A181"/>
<sequence>MLDLNANGGLPAVDEEDGEDLGGGVGMRMCLVAAVVKIGTIMGNFGFHTTLGELVFSSLLVLLQHVMVSPWLLLSGLGIVMDVAECASRFLRGSCSCEATIATGGVRAQLNPILQNIDHKWFCQRSFIVHTEIAEFFFVDTAPFVDKYDLERCTSKEEVFIKPLEVKIGTIMGNFGFHTALVELVFSSLLVLLQHVMVSPWLLLSGLGIVMDVAECASRFLRGSCSCEATIATGGVGAQLNPILQNIDHRWFCQRSFIVHTEIAEFFFVDTTPFVDKYFLKPKDHKYDLERCTSKEEVFIKPLEALRDSTAKWKIVVGHHPVRSIGHHGDTKELLTHLLPILELLACYAMLTRGLNWQVDSAIRYVSWVCNWNRDVKSVRNWKVMLKPSVMILICYHVLLNFFFGMNYWNA</sequence>
<dbReference type="Gene3D" id="3.60.21.10">
    <property type="match status" value="1"/>
</dbReference>
<dbReference type="PANTHER" id="PTHR10161">
    <property type="entry name" value="TARTRATE-RESISTANT ACID PHOSPHATASE TYPE 5"/>
    <property type="match status" value="1"/>
</dbReference>
<feature type="transmembrane region" description="Helical" evidence="3">
    <location>
        <begin position="390"/>
        <end position="409"/>
    </location>
</feature>
<keyword evidence="5" id="KW-1185">Reference proteome</keyword>
<accession>A0A9D5A181</accession>
<dbReference type="PANTHER" id="PTHR10161:SF36">
    <property type="entry name" value="PURPLE ACID PHOSPHATASE 3"/>
    <property type="match status" value="1"/>
</dbReference>
<feature type="transmembrane region" description="Helical" evidence="3">
    <location>
        <begin position="25"/>
        <end position="47"/>
    </location>
</feature>
<proteinExistence type="predicted"/>
<evidence type="ECO:0000313" key="4">
    <source>
        <dbReference type="EMBL" id="KAI5391659.1"/>
    </source>
</evidence>
<keyword evidence="3" id="KW-0472">Membrane</keyword>
<dbReference type="Proteomes" id="UP001058974">
    <property type="component" value="Chromosome 7"/>
</dbReference>
<dbReference type="SUPFAM" id="SSF56300">
    <property type="entry name" value="Metallo-dependent phosphatases"/>
    <property type="match status" value="1"/>
</dbReference>
<keyword evidence="3" id="KW-0812">Transmembrane</keyword>
<reference evidence="4 5" key="1">
    <citation type="journal article" date="2022" name="Nat. Genet.">
        <title>Improved pea reference genome and pan-genome highlight genomic features and evolutionary characteristics.</title>
        <authorList>
            <person name="Yang T."/>
            <person name="Liu R."/>
            <person name="Luo Y."/>
            <person name="Hu S."/>
            <person name="Wang D."/>
            <person name="Wang C."/>
            <person name="Pandey M.K."/>
            <person name="Ge S."/>
            <person name="Xu Q."/>
            <person name="Li N."/>
            <person name="Li G."/>
            <person name="Huang Y."/>
            <person name="Saxena R.K."/>
            <person name="Ji Y."/>
            <person name="Li M."/>
            <person name="Yan X."/>
            <person name="He Y."/>
            <person name="Liu Y."/>
            <person name="Wang X."/>
            <person name="Xiang C."/>
            <person name="Varshney R.K."/>
            <person name="Ding H."/>
            <person name="Gao S."/>
            <person name="Zong X."/>
        </authorList>
    </citation>
    <scope>NUCLEOTIDE SEQUENCE [LARGE SCALE GENOMIC DNA]</scope>
    <source>
        <strain evidence="4 5">cv. Zhongwan 6</strain>
    </source>
</reference>
<gene>
    <name evidence="4" type="ORF">KIW84_076463</name>
</gene>
<keyword evidence="1" id="KW-0732">Signal</keyword>
<comment type="caution">
    <text evidence="4">The sequence shown here is derived from an EMBL/GenBank/DDBJ whole genome shotgun (WGS) entry which is preliminary data.</text>
</comment>
<evidence type="ECO:0000256" key="2">
    <source>
        <dbReference type="ARBA" id="ARBA00022801"/>
    </source>
</evidence>
<organism evidence="4 5">
    <name type="scientific">Pisum sativum</name>
    <name type="common">Garden pea</name>
    <name type="synonym">Lathyrus oleraceus</name>
    <dbReference type="NCBI Taxonomy" id="3888"/>
    <lineage>
        <taxon>Eukaryota</taxon>
        <taxon>Viridiplantae</taxon>
        <taxon>Streptophyta</taxon>
        <taxon>Embryophyta</taxon>
        <taxon>Tracheophyta</taxon>
        <taxon>Spermatophyta</taxon>
        <taxon>Magnoliopsida</taxon>
        <taxon>eudicotyledons</taxon>
        <taxon>Gunneridae</taxon>
        <taxon>Pentapetalae</taxon>
        <taxon>rosids</taxon>
        <taxon>fabids</taxon>
        <taxon>Fabales</taxon>
        <taxon>Fabaceae</taxon>
        <taxon>Papilionoideae</taxon>
        <taxon>50 kb inversion clade</taxon>
        <taxon>NPAAA clade</taxon>
        <taxon>Hologalegina</taxon>
        <taxon>IRL clade</taxon>
        <taxon>Fabeae</taxon>
        <taxon>Lathyrus</taxon>
    </lineage>
</organism>
<dbReference type="InterPro" id="IPR029052">
    <property type="entry name" value="Metallo-depent_PP-like"/>
</dbReference>
<name>A0A9D5A181_PEA</name>
<keyword evidence="2" id="KW-0378">Hydrolase</keyword>
<keyword evidence="3" id="KW-1133">Transmembrane helix</keyword>
<protein>
    <submittedName>
        <fullName evidence="4">Uncharacterized protein</fullName>
    </submittedName>
</protein>
<dbReference type="Gramene" id="Psat07G0646300-T1">
    <property type="protein sequence ID" value="KAI5391659.1"/>
    <property type="gene ID" value="KIW84_076463"/>
</dbReference>
<evidence type="ECO:0000256" key="1">
    <source>
        <dbReference type="ARBA" id="ARBA00022729"/>
    </source>
</evidence>